<evidence type="ECO:0000256" key="1">
    <source>
        <dbReference type="PROSITE-ProRule" id="PRU01350"/>
    </source>
</evidence>
<dbReference type="PROSITE" id="PS51318">
    <property type="entry name" value="TAT"/>
    <property type="match status" value="1"/>
</dbReference>
<dbReference type="InterPro" id="IPR032477">
    <property type="entry name" value="Glyco_hydro_64"/>
</dbReference>
<reference evidence="5 6" key="1">
    <citation type="submission" date="2023-07" db="EMBL/GenBank/DDBJ databases">
        <title>Sequencing the genomes of 1000 actinobacteria strains.</title>
        <authorList>
            <person name="Klenk H.-P."/>
        </authorList>
    </citation>
    <scope>NUCLEOTIDE SEQUENCE [LARGE SCALE GENOMIC DNA]</scope>
    <source>
        <strain evidence="5 6">DSM 14555</strain>
    </source>
</reference>
<name>A0ABU1JBZ0_9MICC</name>
<dbReference type="PANTHER" id="PTHR38165">
    <property type="match status" value="1"/>
</dbReference>
<protein>
    <recommendedName>
        <fullName evidence="4">GH64 domain-containing protein</fullName>
    </recommendedName>
</protein>
<dbReference type="Pfam" id="PF16483">
    <property type="entry name" value="Glyco_hydro_64"/>
    <property type="match status" value="1"/>
</dbReference>
<feature type="signal peptide" evidence="3">
    <location>
        <begin position="1"/>
        <end position="30"/>
    </location>
</feature>
<keyword evidence="3" id="KW-0732">Signal</keyword>
<dbReference type="EMBL" id="JAVDQF010000001">
    <property type="protein sequence ID" value="MDR6269925.1"/>
    <property type="molecule type" value="Genomic_DNA"/>
</dbReference>
<feature type="region of interest" description="Disordered" evidence="2">
    <location>
        <begin position="75"/>
        <end position="102"/>
    </location>
</feature>
<dbReference type="Proteomes" id="UP001185069">
    <property type="component" value="Unassembled WGS sequence"/>
</dbReference>
<comment type="similarity">
    <text evidence="1">Belongs to the glycosyl hydrolase 64 family.</text>
</comment>
<feature type="chain" id="PRO_5045724453" description="GH64 domain-containing protein" evidence="3">
    <location>
        <begin position="31"/>
        <end position="396"/>
    </location>
</feature>
<dbReference type="PROSITE" id="PS52006">
    <property type="entry name" value="GH64"/>
    <property type="match status" value="1"/>
</dbReference>
<keyword evidence="1" id="KW-0326">Glycosidase</keyword>
<evidence type="ECO:0000256" key="3">
    <source>
        <dbReference type="SAM" id="SignalP"/>
    </source>
</evidence>
<evidence type="ECO:0000313" key="5">
    <source>
        <dbReference type="EMBL" id="MDR6269925.1"/>
    </source>
</evidence>
<evidence type="ECO:0000313" key="6">
    <source>
        <dbReference type="Proteomes" id="UP001185069"/>
    </source>
</evidence>
<dbReference type="InterPro" id="IPR042517">
    <property type="entry name" value="Glyco_hydro_64_N_2"/>
</dbReference>
<accession>A0ABU1JBZ0</accession>
<evidence type="ECO:0000259" key="4">
    <source>
        <dbReference type="PROSITE" id="PS52006"/>
    </source>
</evidence>
<feature type="domain" description="GH64" evidence="4">
    <location>
        <begin position="33"/>
        <end position="394"/>
    </location>
</feature>
<sequence length="396" mass="42206">MTSISRRAILLALPVATIAAAIGPNAVANAAAPAKLTFTISNNSGLDQQLFLYVLGTDLTTGRLGYVNQSGNFTPWPRGANPPTPAPDVSMAGAGKGGSSSLQVPKGFSGRIYLAFGSKLDFRLTPDGLVQPAESNPSDPNYNILFDFSEFTYNDAGIWLNSSQVDMFAVPHTVSVTGQNGVTKKAGALVPQGRKNIISQIRALPDWQRSVIQRSDGTVVRILSAGKATGVGLLDSKYLDAEIARAWSTYANKPLTVVPFGDRPAVKFIGRTQGDTMVFTDTSGNRVASFNKPSSANVWNCDGNLQAPNDQVVGPIARTLGAALNRSTLADYDQQPTLNPSTFYTKDRTNHYARVVHANMADKKAYAFPFDDVGAQESLVQDGNPQSAGIEITSFN</sequence>
<dbReference type="Gene3D" id="3.30.920.50">
    <property type="entry name" value="Beta-1,3-glucanase, C-terminal domain"/>
    <property type="match status" value="1"/>
</dbReference>
<dbReference type="Gene3D" id="2.60.110.10">
    <property type="entry name" value="Thaumatin"/>
    <property type="match status" value="1"/>
</dbReference>
<gene>
    <name evidence="5" type="ORF">JOE69_002163</name>
</gene>
<organism evidence="5 6">
    <name type="scientific">Arthrobacter russicus</name>
    <dbReference type="NCBI Taxonomy" id="172040"/>
    <lineage>
        <taxon>Bacteria</taxon>
        <taxon>Bacillati</taxon>
        <taxon>Actinomycetota</taxon>
        <taxon>Actinomycetes</taxon>
        <taxon>Micrococcales</taxon>
        <taxon>Micrococcaceae</taxon>
        <taxon>Arthrobacter</taxon>
    </lineage>
</organism>
<feature type="active site" description="Proton donor" evidence="1">
    <location>
        <position position="150"/>
    </location>
</feature>
<feature type="active site" description="Proton acceptor" evidence="1">
    <location>
        <position position="166"/>
    </location>
</feature>
<evidence type="ECO:0000256" key="2">
    <source>
        <dbReference type="SAM" id="MobiDB-lite"/>
    </source>
</evidence>
<dbReference type="RefSeq" id="WP_309798637.1">
    <property type="nucleotide sequence ID" value="NZ_BAAAHY010000005.1"/>
</dbReference>
<dbReference type="InterPro" id="IPR006311">
    <property type="entry name" value="TAT_signal"/>
</dbReference>
<dbReference type="PANTHER" id="PTHR38165:SF1">
    <property type="entry name" value="GLUCANASE B"/>
    <property type="match status" value="1"/>
</dbReference>
<keyword evidence="6" id="KW-1185">Reference proteome</keyword>
<proteinExistence type="inferred from homology"/>
<dbReference type="InterPro" id="IPR037398">
    <property type="entry name" value="Glyco_hydro_64_fam"/>
</dbReference>
<keyword evidence="1" id="KW-0378">Hydrolase</keyword>
<comment type="caution">
    <text evidence="5">The sequence shown here is derived from an EMBL/GenBank/DDBJ whole genome shotgun (WGS) entry which is preliminary data.</text>
</comment>
<dbReference type="InterPro" id="IPR037176">
    <property type="entry name" value="Osmotin/thaumatin-like_sf"/>
</dbReference>